<evidence type="ECO:0000313" key="2">
    <source>
        <dbReference type="Proteomes" id="UP000467252"/>
    </source>
</evidence>
<dbReference type="AlphaFoldDB" id="A0A7I7UC50"/>
<dbReference type="EMBL" id="AP022599">
    <property type="protein sequence ID" value="BBY78912.1"/>
    <property type="molecule type" value="Genomic_DNA"/>
</dbReference>
<reference evidence="1 2" key="1">
    <citation type="journal article" date="2019" name="Emerg. Microbes Infect.">
        <title>Comprehensive subspecies identification of 175 nontuberculous mycobacteria species based on 7547 genomic profiles.</title>
        <authorList>
            <person name="Matsumoto Y."/>
            <person name="Kinjo T."/>
            <person name="Motooka D."/>
            <person name="Nabeya D."/>
            <person name="Jung N."/>
            <person name="Uechi K."/>
            <person name="Horii T."/>
            <person name="Iida T."/>
            <person name="Fujita J."/>
            <person name="Nakamura S."/>
        </authorList>
    </citation>
    <scope>NUCLEOTIDE SEQUENCE [LARGE SCALE GENOMIC DNA]</scope>
    <source>
        <strain evidence="1 2">JCM 6370</strain>
    </source>
</reference>
<dbReference type="Proteomes" id="UP000467252">
    <property type="component" value="Chromosome"/>
</dbReference>
<dbReference type="RefSeq" id="WP_163896525.1">
    <property type="nucleotide sequence ID" value="NZ_AP022599.1"/>
</dbReference>
<proteinExistence type="predicted"/>
<accession>A0A7I7UC50</accession>
<protein>
    <submittedName>
        <fullName evidence="1">Uncharacterized protein</fullName>
    </submittedName>
</protein>
<name>A0A7I7UC50_MYCPV</name>
<sequence>MSEQSAADVIAGVLGDVTDWPAHEWTHEAATILAALEAAGWANVKLPAVERDQYGDPIIPVPMLQRRDGYLRIEPASENHIPARIAALSVPLPIEQGDAASFAVALLAADRWLAAAREADK</sequence>
<gene>
    <name evidence="1" type="ORF">MPUL_00700</name>
</gene>
<keyword evidence="2" id="KW-1185">Reference proteome</keyword>
<evidence type="ECO:0000313" key="1">
    <source>
        <dbReference type="EMBL" id="BBY78912.1"/>
    </source>
</evidence>
<organism evidence="1 2">
    <name type="scientific">Mycolicibacterium pulveris</name>
    <name type="common">Mycobacterium pulveris</name>
    <dbReference type="NCBI Taxonomy" id="36813"/>
    <lineage>
        <taxon>Bacteria</taxon>
        <taxon>Bacillati</taxon>
        <taxon>Actinomycetota</taxon>
        <taxon>Actinomycetes</taxon>
        <taxon>Mycobacteriales</taxon>
        <taxon>Mycobacteriaceae</taxon>
        <taxon>Mycolicibacterium</taxon>
    </lineage>
</organism>